<feature type="non-terminal residue" evidence="5">
    <location>
        <position position="196"/>
    </location>
</feature>
<reference evidence="5 6" key="1">
    <citation type="submission" date="2024-06" db="EMBL/GenBank/DDBJ databases">
        <title>The Natural Products Discovery Center: Release of the First 8490 Sequenced Strains for Exploring Actinobacteria Biosynthetic Diversity.</title>
        <authorList>
            <person name="Kalkreuter E."/>
            <person name="Kautsar S.A."/>
            <person name="Yang D."/>
            <person name="Bader C.D."/>
            <person name="Teijaro C.N."/>
            <person name="Fluegel L."/>
            <person name="Davis C.M."/>
            <person name="Simpson J.R."/>
            <person name="Lauterbach L."/>
            <person name="Steele A.D."/>
            <person name="Gui C."/>
            <person name="Meng S."/>
            <person name="Li G."/>
            <person name="Viehrig K."/>
            <person name="Ye F."/>
            <person name="Su P."/>
            <person name="Kiefer A.F."/>
            <person name="Nichols A."/>
            <person name="Cepeda A.J."/>
            <person name="Yan W."/>
            <person name="Fan B."/>
            <person name="Jiang Y."/>
            <person name="Adhikari A."/>
            <person name="Zheng C.-J."/>
            <person name="Schuster L."/>
            <person name="Cowan T.M."/>
            <person name="Smanski M.J."/>
            <person name="Chevrette M.G."/>
            <person name="De Carvalho L.P.S."/>
            <person name="Shen B."/>
        </authorList>
    </citation>
    <scope>NUCLEOTIDE SEQUENCE [LARGE SCALE GENOMIC DNA]</scope>
    <source>
        <strain evidence="5 6">NPDC000234</strain>
    </source>
</reference>
<dbReference type="Gene3D" id="3.40.50.1100">
    <property type="match status" value="2"/>
</dbReference>
<evidence type="ECO:0000256" key="1">
    <source>
        <dbReference type="ARBA" id="ARBA00001933"/>
    </source>
</evidence>
<evidence type="ECO:0000313" key="6">
    <source>
        <dbReference type="Proteomes" id="UP001474181"/>
    </source>
</evidence>
<keyword evidence="3" id="KW-0456">Lyase</keyword>
<dbReference type="InterPro" id="IPR001926">
    <property type="entry name" value="TrpB-like_PALP"/>
</dbReference>
<dbReference type="Pfam" id="PF00291">
    <property type="entry name" value="PALP"/>
    <property type="match status" value="1"/>
</dbReference>
<evidence type="ECO:0000256" key="3">
    <source>
        <dbReference type="ARBA" id="ARBA00023239"/>
    </source>
</evidence>
<dbReference type="RefSeq" id="WP_350780277.1">
    <property type="nucleotide sequence ID" value="NZ_JBEPEK010000070.1"/>
</dbReference>
<accession>A0ABV1WUB0</accession>
<dbReference type="Proteomes" id="UP001474181">
    <property type="component" value="Unassembled WGS sequence"/>
</dbReference>
<comment type="caution">
    <text evidence="5">The sequence shown here is derived from an EMBL/GenBank/DDBJ whole genome shotgun (WGS) entry which is preliminary data.</text>
</comment>
<dbReference type="PANTHER" id="PTHR48078:SF6">
    <property type="entry name" value="L-THREONINE DEHYDRATASE CATABOLIC TDCB"/>
    <property type="match status" value="1"/>
</dbReference>
<dbReference type="PANTHER" id="PTHR48078">
    <property type="entry name" value="THREONINE DEHYDRATASE, MITOCHONDRIAL-RELATED"/>
    <property type="match status" value="1"/>
</dbReference>
<dbReference type="SUPFAM" id="SSF53686">
    <property type="entry name" value="Tryptophan synthase beta subunit-like PLP-dependent enzymes"/>
    <property type="match status" value="1"/>
</dbReference>
<dbReference type="InterPro" id="IPR050147">
    <property type="entry name" value="Ser/Thr_Dehydratase"/>
</dbReference>
<evidence type="ECO:0000259" key="4">
    <source>
        <dbReference type="Pfam" id="PF00291"/>
    </source>
</evidence>
<keyword evidence="6" id="KW-1185">Reference proteome</keyword>
<comment type="cofactor">
    <cofactor evidence="1">
        <name>pyridoxal 5'-phosphate</name>
        <dbReference type="ChEBI" id="CHEBI:597326"/>
    </cofactor>
</comment>
<name>A0ABV1WUB0_9ACTN</name>
<proteinExistence type="predicted"/>
<gene>
    <name evidence="5" type="ORF">ABT404_12760</name>
</gene>
<evidence type="ECO:0000313" key="5">
    <source>
        <dbReference type="EMBL" id="MER7180328.1"/>
    </source>
</evidence>
<keyword evidence="2" id="KW-0663">Pyridoxal phosphate</keyword>
<protein>
    <submittedName>
        <fullName evidence="5">Pyridoxal-phosphate dependent enzyme</fullName>
    </submittedName>
</protein>
<organism evidence="5 6">
    <name type="scientific">Streptomyces hyaluromycini</name>
    <dbReference type="NCBI Taxonomy" id="1377993"/>
    <lineage>
        <taxon>Bacteria</taxon>
        <taxon>Bacillati</taxon>
        <taxon>Actinomycetota</taxon>
        <taxon>Actinomycetes</taxon>
        <taxon>Kitasatosporales</taxon>
        <taxon>Streptomycetaceae</taxon>
        <taxon>Streptomyces</taxon>
    </lineage>
</organism>
<dbReference type="InterPro" id="IPR036052">
    <property type="entry name" value="TrpB-like_PALP_sf"/>
</dbReference>
<sequence>MITRDDVLTAGNRIRGRVRRTPLVQVGTPDRPLWLKCEFLQHTGCFKPRGSFNRVLSARDRGDLDPAIGVVAASGGNAGLSTAYAAAAVGVPASVFVPETAPAVKVSRIESYGAKVHLVGREYAEAYEAAVAFAEQSGALFCHAHDGLEISAGAGTIAEEILSDEPAIDTILLAVGGGGMLAGTLASAAGRARVVA</sequence>
<feature type="domain" description="Tryptophan synthase beta chain-like PALP" evidence="4">
    <location>
        <begin position="16"/>
        <end position="186"/>
    </location>
</feature>
<evidence type="ECO:0000256" key="2">
    <source>
        <dbReference type="ARBA" id="ARBA00022898"/>
    </source>
</evidence>
<dbReference type="EMBL" id="JBEPEK010000070">
    <property type="protein sequence ID" value="MER7180328.1"/>
    <property type="molecule type" value="Genomic_DNA"/>
</dbReference>